<reference evidence="9" key="1">
    <citation type="journal article" date="2019" name="Int. J. Syst. Evol. Microbiol.">
        <title>The Global Catalogue of Microorganisms (GCM) 10K type strain sequencing project: providing services to taxonomists for standard genome sequencing and annotation.</title>
        <authorList>
            <consortium name="The Broad Institute Genomics Platform"/>
            <consortium name="The Broad Institute Genome Sequencing Center for Infectious Disease"/>
            <person name="Wu L."/>
            <person name="Ma J."/>
        </authorList>
    </citation>
    <scope>NUCLEOTIDE SEQUENCE [LARGE SCALE GENOMIC DNA]</scope>
    <source>
        <strain evidence="9">CGMCC 1.12482</strain>
    </source>
</reference>
<keyword evidence="2" id="KW-1003">Cell membrane</keyword>
<dbReference type="InterPro" id="IPR017850">
    <property type="entry name" value="Alkaline_phosphatase_core_sf"/>
</dbReference>
<proteinExistence type="predicted"/>
<comment type="caution">
    <text evidence="8">The sequence shown here is derived from an EMBL/GenBank/DDBJ whole genome shotgun (WGS) entry which is preliminary data.</text>
</comment>
<dbReference type="PANTHER" id="PTHR47371:SF3">
    <property type="entry name" value="PHOSPHOGLYCEROL TRANSFERASE I"/>
    <property type="match status" value="1"/>
</dbReference>
<keyword evidence="4 6" id="KW-1133">Transmembrane helix</keyword>
<name>A0ABQ1PN87_9GAMM</name>
<keyword evidence="5 6" id="KW-0472">Membrane</keyword>
<organism evidence="8 9">
    <name type="scientific">Halopseudomonas salina</name>
    <dbReference type="NCBI Taxonomy" id="1323744"/>
    <lineage>
        <taxon>Bacteria</taxon>
        <taxon>Pseudomonadati</taxon>
        <taxon>Pseudomonadota</taxon>
        <taxon>Gammaproteobacteria</taxon>
        <taxon>Pseudomonadales</taxon>
        <taxon>Pseudomonadaceae</taxon>
        <taxon>Halopseudomonas</taxon>
    </lineage>
</organism>
<evidence type="ECO:0000313" key="8">
    <source>
        <dbReference type="EMBL" id="GGC99997.1"/>
    </source>
</evidence>
<sequence length="639" mass="71079">MRIPSNLRSLLIIYLVGLLLCLGLRLALWVTYPDSFAGITILEGLRTLWVGARFDLAVLTQLNALILLALLVPFRFAAHPLWRQGWMLLAILPLLLVLVLGIASIAFYGEVQRHLGAELLFMVNDWPFVVDLLVSSRREEFIALLMVSLLGGWAWWKLIRSDVMDGPAPRWPHAWLTLVLVLPLLVLLGRGLVLDGKTLNVVDAHALGDARLANLAMNAAFSVIHTSRNLDKVLKSPVSDSTEAALRKELNISQANPFVRQYGDQPTPHSSPNIVLIVLESWSNDYIDGLSGKDLGVTPNMDALLEQSQVYTNHYAAAQRSIQSLQAILTGVPVLPGQPRLSEGLEQVDMSRVGNLAAERGYESVFVQSSTRRSFRMNAVAASLGFSEYFGQEDIPLVMDYPEPTPRFGWDHDTLQFFHQRLDRMASKGPFMGVVFTGTTHEPFADPGKQFHRFPHDSASENGYLNTLAYSDWALGEFMAKARASDWYDDTVFLITSDHVLRASAGSLRSRFHVPLVVYAPKLISAHRSDKLVSHYDILPTVVDLMGSTEPFVAFGESIFRDALPDEAWVNQGEMVGLLRTNSELEFTPARLAVSFSAESTAARSLAPDQYSLELRAALLTHLVIDKLNLNNWTRGLDR</sequence>
<keyword evidence="3 6" id="KW-0812">Transmembrane</keyword>
<evidence type="ECO:0000313" key="9">
    <source>
        <dbReference type="Proteomes" id="UP000638188"/>
    </source>
</evidence>
<dbReference type="PANTHER" id="PTHR47371">
    <property type="entry name" value="LIPOTEICHOIC ACID SYNTHASE"/>
    <property type="match status" value="1"/>
</dbReference>
<feature type="domain" description="Sulfatase N-terminal" evidence="7">
    <location>
        <begin position="272"/>
        <end position="547"/>
    </location>
</feature>
<feature type="transmembrane region" description="Helical" evidence="6">
    <location>
        <begin position="12"/>
        <end position="32"/>
    </location>
</feature>
<evidence type="ECO:0000256" key="1">
    <source>
        <dbReference type="ARBA" id="ARBA00004651"/>
    </source>
</evidence>
<dbReference type="CDD" id="cd16015">
    <property type="entry name" value="LTA_synthase"/>
    <property type="match status" value="1"/>
</dbReference>
<dbReference type="PIRSF" id="PIRSF005091">
    <property type="entry name" value="Mmb_sulf_HI1246"/>
    <property type="match status" value="1"/>
</dbReference>
<accession>A0ABQ1PN87</accession>
<dbReference type="InterPro" id="IPR050448">
    <property type="entry name" value="OpgB/LTA_synthase_biosynth"/>
</dbReference>
<dbReference type="RefSeq" id="WP_188434402.1">
    <property type="nucleotide sequence ID" value="NZ_BMFF01000003.1"/>
</dbReference>
<feature type="transmembrane region" description="Helical" evidence="6">
    <location>
        <begin position="171"/>
        <end position="189"/>
    </location>
</feature>
<dbReference type="Proteomes" id="UP000638188">
    <property type="component" value="Unassembled WGS sequence"/>
</dbReference>
<dbReference type="InterPro" id="IPR012160">
    <property type="entry name" value="LtaS-like"/>
</dbReference>
<dbReference type="Pfam" id="PF00884">
    <property type="entry name" value="Sulfatase"/>
    <property type="match status" value="1"/>
</dbReference>
<dbReference type="EMBL" id="BMFF01000003">
    <property type="protein sequence ID" value="GGC99997.1"/>
    <property type="molecule type" value="Genomic_DNA"/>
</dbReference>
<feature type="transmembrane region" description="Helical" evidence="6">
    <location>
        <begin position="52"/>
        <end position="74"/>
    </location>
</feature>
<dbReference type="SUPFAM" id="SSF53649">
    <property type="entry name" value="Alkaline phosphatase-like"/>
    <property type="match status" value="1"/>
</dbReference>
<protein>
    <submittedName>
        <fullName evidence="8">Alkaline phosphatase</fullName>
    </submittedName>
</protein>
<comment type="subcellular location">
    <subcellularLocation>
        <location evidence="1">Cell membrane</location>
        <topology evidence="1">Multi-pass membrane protein</topology>
    </subcellularLocation>
</comment>
<evidence type="ECO:0000256" key="3">
    <source>
        <dbReference type="ARBA" id="ARBA00022692"/>
    </source>
</evidence>
<dbReference type="Gene3D" id="3.40.720.10">
    <property type="entry name" value="Alkaline Phosphatase, subunit A"/>
    <property type="match status" value="1"/>
</dbReference>
<dbReference type="InterPro" id="IPR000917">
    <property type="entry name" value="Sulfatase_N"/>
</dbReference>
<evidence type="ECO:0000256" key="5">
    <source>
        <dbReference type="ARBA" id="ARBA00023136"/>
    </source>
</evidence>
<feature type="transmembrane region" description="Helical" evidence="6">
    <location>
        <begin position="86"/>
        <end position="109"/>
    </location>
</feature>
<feature type="transmembrane region" description="Helical" evidence="6">
    <location>
        <begin position="141"/>
        <end position="159"/>
    </location>
</feature>
<evidence type="ECO:0000259" key="7">
    <source>
        <dbReference type="Pfam" id="PF00884"/>
    </source>
</evidence>
<evidence type="ECO:0000256" key="6">
    <source>
        <dbReference type="SAM" id="Phobius"/>
    </source>
</evidence>
<gene>
    <name evidence="8" type="ORF">GCM10007418_19070</name>
</gene>
<keyword evidence="9" id="KW-1185">Reference proteome</keyword>
<evidence type="ECO:0000256" key="2">
    <source>
        <dbReference type="ARBA" id="ARBA00022475"/>
    </source>
</evidence>
<evidence type="ECO:0000256" key="4">
    <source>
        <dbReference type="ARBA" id="ARBA00022989"/>
    </source>
</evidence>